<gene>
    <name evidence="2" type="ORF">JIN82_01185</name>
</gene>
<comment type="caution">
    <text evidence="2">The sequence shown here is derived from an EMBL/GenBank/DDBJ whole genome shotgun (WGS) entry which is preliminary data.</text>
</comment>
<dbReference type="RefSeq" id="WP_200309804.1">
    <property type="nucleotide sequence ID" value="NZ_JAENIM010000009.1"/>
</dbReference>
<reference evidence="2" key="1">
    <citation type="submission" date="2021-01" db="EMBL/GenBank/DDBJ databases">
        <title>Modified the classification status of verrucomicrobia.</title>
        <authorList>
            <person name="Feng X."/>
        </authorList>
    </citation>
    <scope>NUCLEOTIDE SEQUENCE</scope>
    <source>
        <strain evidence="2">_KCTC 22039</strain>
    </source>
</reference>
<keyword evidence="3" id="KW-1185">Reference proteome</keyword>
<dbReference type="Proteomes" id="UP000624703">
    <property type="component" value="Unassembled WGS sequence"/>
</dbReference>
<evidence type="ECO:0000313" key="3">
    <source>
        <dbReference type="Proteomes" id="UP000624703"/>
    </source>
</evidence>
<protein>
    <submittedName>
        <fullName evidence="2">Uncharacterized protein</fullName>
    </submittedName>
</protein>
<feature type="transmembrane region" description="Helical" evidence="1">
    <location>
        <begin position="49"/>
        <end position="70"/>
    </location>
</feature>
<keyword evidence="1" id="KW-1133">Transmembrane helix</keyword>
<organism evidence="2 3">
    <name type="scientific">Persicirhabdus sediminis</name>
    <dbReference type="NCBI Taxonomy" id="454144"/>
    <lineage>
        <taxon>Bacteria</taxon>
        <taxon>Pseudomonadati</taxon>
        <taxon>Verrucomicrobiota</taxon>
        <taxon>Verrucomicrobiia</taxon>
        <taxon>Verrucomicrobiales</taxon>
        <taxon>Verrucomicrobiaceae</taxon>
        <taxon>Persicirhabdus</taxon>
    </lineage>
</organism>
<feature type="transmembrane region" description="Helical" evidence="1">
    <location>
        <begin position="91"/>
        <end position="113"/>
    </location>
</feature>
<feature type="transmembrane region" description="Helical" evidence="1">
    <location>
        <begin position="24"/>
        <end position="43"/>
    </location>
</feature>
<accession>A0A8J7SHC8</accession>
<dbReference type="EMBL" id="JAENIM010000009">
    <property type="protein sequence ID" value="MBK1789761.1"/>
    <property type="molecule type" value="Genomic_DNA"/>
</dbReference>
<name>A0A8J7SHC8_9BACT</name>
<keyword evidence="1" id="KW-0472">Membrane</keyword>
<feature type="transmembrane region" description="Helical" evidence="1">
    <location>
        <begin position="119"/>
        <end position="136"/>
    </location>
</feature>
<evidence type="ECO:0000313" key="2">
    <source>
        <dbReference type="EMBL" id="MBK1789761.1"/>
    </source>
</evidence>
<proteinExistence type="predicted"/>
<keyword evidence="1" id="KW-0812">Transmembrane</keyword>
<dbReference type="AlphaFoldDB" id="A0A8J7SHC8"/>
<sequence length="167" mass="18724">MYFIKYNPLKQQLRDRSLSEREALPYYLLLCALSSLMCSLPSFGVFNWWNALSCLVALCVTIGGVIYSFSCNGGSQGIDFIQKSVVLGWVVFVRCFLAFMPLAIAIYIILAILEHSSENTSLVDVIIANLFGIIFYQRLGVHLCDIKNEQANNVMHNLSEKAADIVE</sequence>
<evidence type="ECO:0000256" key="1">
    <source>
        <dbReference type="SAM" id="Phobius"/>
    </source>
</evidence>